<name>A0A8X6WNC1_9ARAC</name>
<dbReference type="Proteomes" id="UP000886998">
    <property type="component" value="Unassembled WGS sequence"/>
</dbReference>
<dbReference type="AlphaFoldDB" id="A0A8X6WNC1"/>
<protein>
    <submittedName>
        <fullName evidence="1">Uncharacterized protein</fullName>
    </submittedName>
</protein>
<reference evidence="1" key="1">
    <citation type="submission" date="2020-08" db="EMBL/GenBank/DDBJ databases">
        <title>Multicomponent nature underlies the extraordinary mechanical properties of spider dragline silk.</title>
        <authorList>
            <person name="Kono N."/>
            <person name="Nakamura H."/>
            <person name="Mori M."/>
            <person name="Yoshida Y."/>
            <person name="Ohtoshi R."/>
            <person name="Malay A.D."/>
            <person name="Moran D.A.P."/>
            <person name="Tomita M."/>
            <person name="Numata K."/>
            <person name="Arakawa K."/>
        </authorList>
    </citation>
    <scope>NUCLEOTIDE SEQUENCE</scope>
</reference>
<sequence>MGLPKSLRSPGLTPAASLLLSTKKPENSSFGDHWCNSSGFARRTALWISTSKLRMKTGSRILLAGGSYFERY</sequence>
<comment type="caution">
    <text evidence="1">The sequence shown here is derived from an EMBL/GenBank/DDBJ whole genome shotgun (WGS) entry which is preliminary data.</text>
</comment>
<proteinExistence type="predicted"/>
<organism evidence="1 2">
    <name type="scientific">Trichonephila inaurata madagascariensis</name>
    <dbReference type="NCBI Taxonomy" id="2747483"/>
    <lineage>
        <taxon>Eukaryota</taxon>
        <taxon>Metazoa</taxon>
        <taxon>Ecdysozoa</taxon>
        <taxon>Arthropoda</taxon>
        <taxon>Chelicerata</taxon>
        <taxon>Arachnida</taxon>
        <taxon>Araneae</taxon>
        <taxon>Araneomorphae</taxon>
        <taxon>Entelegynae</taxon>
        <taxon>Araneoidea</taxon>
        <taxon>Nephilidae</taxon>
        <taxon>Trichonephila</taxon>
        <taxon>Trichonephila inaurata</taxon>
    </lineage>
</organism>
<evidence type="ECO:0000313" key="2">
    <source>
        <dbReference type="Proteomes" id="UP000886998"/>
    </source>
</evidence>
<gene>
    <name evidence="1" type="ORF">TNIN_304561</name>
</gene>
<keyword evidence="2" id="KW-1185">Reference proteome</keyword>
<evidence type="ECO:0000313" key="1">
    <source>
        <dbReference type="EMBL" id="GFY37409.1"/>
    </source>
</evidence>
<dbReference type="EMBL" id="BMAV01000289">
    <property type="protein sequence ID" value="GFY37409.1"/>
    <property type="molecule type" value="Genomic_DNA"/>
</dbReference>
<accession>A0A8X6WNC1</accession>